<dbReference type="AlphaFoldDB" id="A0A9P7MUS5"/>
<feature type="region of interest" description="Disordered" evidence="1">
    <location>
        <begin position="264"/>
        <end position="314"/>
    </location>
</feature>
<name>A0A9P7MUS5_9HYPO</name>
<feature type="compositionally biased region" description="Basic and acidic residues" evidence="1">
    <location>
        <begin position="304"/>
        <end position="314"/>
    </location>
</feature>
<feature type="compositionally biased region" description="Basic and acidic residues" evidence="1">
    <location>
        <begin position="67"/>
        <end position="79"/>
    </location>
</feature>
<feature type="compositionally biased region" description="Basic residues" evidence="1">
    <location>
        <begin position="284"/>
        <end position="303"/>
    </location>
</feature>
<gene>
    <name evidence="3" type="ORF">E4U56_008300</name>
    <name evidence="2" type="ORF">E4U57_007221</name>
</gene>
<dbReference type="EMBL" id="SRPR01000070">
    <property type="protein sequence ID" value="KAG5962277.1"/>
    <property type="molecule type" value="Genomic_DNA"/>
</dbReference>
<accession>A0A9P7MUS5</accession>
<feature type="compositionally biased region" description="Low complexity" evidence="1">
    <location>
        <begin position="158"/>
        <end position="172"/>
    </location>
</feature>
<feature type="compositionally biased region" description="Basic and acidic residues" evidence="1">
    <location>
        <begin position="131"/>
        <end position="142"/>
    </location>
</feature>
<sequence>MYNPPPRRGHDSGPPLPAHHRGFHNDDDYDYDYDFDYRASARGSGGRYNRSRSVQPLPPPAYTAYDTQRRPSEPVDHVEHRRGRHPTREPAYSHLRDGPGHGNSAVSPPARGYDDLPRTRPHSPYSQGRSHTHDRYERRDRPPTPAPVPSHHVRQARSDTSASRSKSVSSASHPERSRENTGTPWWQNPVVRACAVTALTTGLSAAWDTRGDPGKWNGAKGAKVAVATVGAAIVDGFLGQKHPDGLRQKVMKKGMEAAMNEAEKKMHKGGEATGEAKEDDRRSRSTRRHAPTHHHGDGRRHRSHDGGDRRRQVY</sequence>
<dbReference type="EMBL" id="SRPS01000093">
    <property type="protein sequence ID" value="KAG5969473.1"/>
    <property type="molecule type" value="Genomic_DNA"/>
</dbReference>
<keyword evidence="4" id="KW-1185">Reference proteome</keyword>
<feature type="compositionally biased region" description="Basic and acidic residues" evidence="1">
    <location>
        <begin position="264"/>
        <end position="283"/>
    </location>
</feature>
<feature type="compositionally biased region" description="Low complexity" evidence="1">
    <location>
        <begin position="38"/>
        <end position="53"/>
    </location>
</feature>
<dbReference type="Proteomes" id="UP000784919">
    <property type="component" value="Unassembled WGS sequence"/>
</dbReference>
<evidence type="ECO:0000313" key="5">
    <source>
        <dbReference type="Proteomes" id="UP000784919"/>
    </source>
</evidence>
<evidence type="ECO:0000313" key="2">
    <source>
        <dbReference type="EMBL" id="KAG5962277.1"/>
    </source>
</evidence>
<comment type="caution">
    <text evidence="3">The sequence shown here is derived from an EMBL/GenBank/DDBJ whole genome shotgun (WGS) entry which is preliminary data.</text>
</comment>
<dbReference type="OrthoDB" id="3539922at2759"/>
<organism evidence="3 5">
    <name type="scientific">Claviceps arundinis</name>
    <dbReference type="NCBI Taxonomy" id="1623583"/>
    <lineage>
        <taxon>Eukaryota</taxon>
        <taxon>Fungi</taxon>
        <taxon>Dikarya</taxon>
        <taxon>Ascomycota</taxon>
        <taxon>Pezizomycotina</taxon>
        <taxon>Sordariomycetes</taxon>
        <taxon>Hypocreomycetidae</taxon>
        <taxon>Hypocreales</taxon>
        <taxon>Clavicipitaceae</taxon>
        <taxon>Claviceps</taxon>
    </lineage>
</organism>
<feature type="region of interest" description="Disordered" evidence="1">
    <location>
        <begin position="1"/>
        <end position="185"/>
    </location>
</feature>
<evidence type="ECO:0000313" key="3">
    <source>
        <dbReference type="EMBL" id="KAG5969473.1"/>
    </source>
</evidence>
<evidence type="ECO:0000256" key="1">
    <source>
        <dbReference type="SAM" id="MobiDB-lite"/>
    </source>
</evidence>
<evidence type="ECO:0000313" key="4">
    <source>
        <dbReference type="Proteomes" id="UP000742024"/>
    </source>
</evidence>
<dbReference type="Proteomes" id="UP000742024">
    <property type="component" value="Unassembled WGS sequence"/>
</dbReference>
<proteinExistence type="predicted"/>
<protein>
    <submittedName>
        <fullName evidence="3">Uncharacterized protein</fullName>
    </submittedName>
</protein>
<reference evidence="3 4" key="1">
    <citation type="journal article" date="2020" name="bioRxiv">
        <title>Whole genome comparisons of ergot fungi reveals the divergence and evolution of species within the genus Claviceps are the result of varying mechanisms driving genome evolution and host range expansion.</title>
        <authorList>
            <person name="Wyka S.A."/>
            <person name="Mondo S.J."/>
            <person name="Liu M."/>
            <person name="Dettman J."/>
            <person name="Nalam V."/>
            <person name="Broders K.D."/>
        </authorList>
    </citation>
    <scope>NUCLEOTIDE SEQUENCE</scope>
    <source>
        <strain evidence="3">CCC 1102</strain>
        <strain evidence="2 4">LM583</strain>
    </source>
</reference>